<dbReference type="AlphaFoldDB" id="A0A292PQJ5"/>
<evidence type="ECO:0000313" key="2">
    <source>
        <dbReference type="EMBL" id="CUS09806.1"/>
    </source>
</evidence>
<feature type="region of interest" description="Disordered" evidence="1">
    <location>
        <begin position="1"/>
        <end position="31"/>
    </location>
</feature>
<reference evidence="2" key="1">
    <citation type="submission" date="2015-10" db="EMBL/GenBank/DDBJ databases">
        <authorList>
            <person name="Regsiter A."/>
            <person name="william w."/>
        </authorList>
    </citation>
    <scope>NUCLEOTIDE SEQUENCE</scope>
    <source>
        <strain evidence="2">Montdore</strain>
    </source>
</reference>
<keyword evidence="3" id="KW-1185">Reference proteome</keyword>
<proteinExistence type="predicted"/>
<sequence length="184" mass="20550">MSHQEPSILSEGKGTLSLPTNSSGRTGEVGGITTTPRFHRSEFLIVKETVENVLCWFKSLAALKNIKEELSFGVELVSHLLSLPKFDKKYGVDLQVLKYTIGELRAGLATVKARAMENVEVAIGEKRDIKRQKRRREERVAAVRETMERTARWVAEVAASGAYNGVRELPFWVPSSGLTSIEYN</sequence>
<evidence type="ECO:0000313" key="3">
    <source>
        <dbReference type="Proteomes" id="UP001412239"/>
    </source>
</evidence>
<dbReference type="EMBL" id="LN891069">
    <property type="protein sequence ID" value="CUS09806.1"/>
    <property type="molecule type" value="Genomic_DNA"/>
</dbReference>
<name>A0A292PQJ5_9PEZI</name>
<organism evidence="2 3">
    <name type="scientific">Tuber aestivum</name>
    <name type="common">summer truffle</name>
    <dbReference type="NCBI Taxonomy" id="59557"/>
    <lineage>
        <taxon>Eukaryota</taxon>
        <taxon>Fungi</taxon>
        <taxon>Dikarya</taxon>
        <taxon>Ascomycota</taxon>
        <taxon>Pezizomycotina</taxon>
        <taxon>Pezizomycetes</taxon>
        <taxon>Pezizales</taxon>
        <taxon>Tuberaceae</taxon>
        <taxon>Tuber</taxon>
    </lineage>
</organism>
<protein>
    <submittedName>
        <fullName evidence="2">Uncharacterized protein</fullName>
    </submittedName>
</protein>
<accession>A0A292PQJ5</accession>
<dbReference type="Proteomes" id="UP001412239">
    <property type="component" value="Unassembled WGS sequence"/>
</dbReference>
<evidence type="ECO:0000256" key="1">
    <source>
        <dbReference type="SAM" id="MobiDB-lite"/>
    </source>
</evidence>
<gene>
    <name evidence="2" type="ORF">GSTUAT00006096001</name>
</gene>